<gene>
    <name evidence="1" type="ORF">DQ393_00865</name>
</gene>
<accession>A0A329YJK6</accession>
<sequence>MAAMLDLRTQSVDIVHDIGEMRDAPVTCVVGGASEDAYSQIVTIYLSGDLQQPDIIESGARLARLLGRSLLLADDATSDPYSFILVSETGVRSVVSVDPGELDMHDRYVIQARQER</sequence>
<comment type="caution">
    <text evidence="1">The sequence shown here is derived from an EMBL/GenBank/DDBJ whole genome shotgun (WGS) entry which is preliminary data.</text>
</comment>
<evidence type="ECO:0000313" key="2">
    <source>
        <dbReference type="Proteomes" id="UP000251205"/>
    </source>
</evidence>
<reference evidence="1 2" key="1">
    <citation type="submission" date="2018-06" db="EMBL/GenBank/DDBJ databases">
        <title>Whole Genome Sequence of an efficient microsymbiont, Rhizobium tropici.</title>
        <authorList>
            <person name="Srinivasan R."/>
            <person name="Singh H.V."/>
            <person name="Srivastava R."/>
            <person name="Kumari B."/>
            <person name="Radhakrishna A."/>
        </authorList>
    </citation>
    <scope>NUCLEOTIDE SEQUENCE [LARGE SCALE GENOMIC DNA]</scope>
    <source>
        <strain evidence="1 2">IGFRI Rhizo-19</strain>
    </source>
</reference>
<dbReference type="EMBL" id="QMKK01000015">
    <property type="protein sequence ID" value="RAX43443.1"/>
    <property type="molecule type" value="Genomic_DNA"/>
</dbReference>
<organism evidence="1 2">
    <name type="scientific">Rhizobium tropici</name>
    <dbReference type="NCBI Taxonomy" id="398"/>
    <lineage>
        <taxon>Bacteria</taxon>
        <taxon>Pseudomonadati</taxon>
        <taxon>Pseudomonadota</taxon>
        <taxon>Alphaproteobacteria</taxon>
        <taxon>Hyphomicrobiales</taxon>
        <taxon>Rhizobiaceae</taxon>
        <taxon>Rhizobium/Agrobacterium group</taxon>
        <taxon>Rhizobium</taxon>
    </lineage>
</organism>
<dbReference type="AlphaFoldDB" id="A0A329YJK6"/>
<proteinExistence type="predicted"/>
<dbReference type="OrthoDB" id="8083758at2"/>
<protein>
    <submittedName>
        <fullName evidence="1">Uncharacterized protein</fullName>
    </submittedName>
</protein>
<dbReference type="Proteomes" id="UP000251205">
    <property type="component" value="Unassembled WGS sequence"/>
</dbReference>
<evidence type="ECO:0000313" key="1">
    <source>
        <dbReference type="EMBL" id="RAX43443.1"/>
    </source>
</evidence>
<name>A0A329YJK6_RHITR</name>